<accession>A0AAN9QJ14</accession>
<dbReference type="AlphaFoldDB" id="A0AAN9QJ14"/>
<keyword evidence="2" id="KW-1185">Reference proteome</keyword>
<organism evidence="1 2">
    <name type="scientific">Canavalia gladiata</name>
    <name type="common">Sword bean</name>
    <name type="synonym">Dolichos gladiatus</name>
    <dbReference type="NCBI Taxonomy" id="3824"/>
    <lineage>
        <taxon>Eukaryota</taxon>
        <taxon>Viridiplantae</taxon>
        <taxon>Streptophyta</taxon>
        <taxon>Embryophyta</taxon>
        <taxon>Tracheophyta</taxon>
        <taxon>Spermatophyta</taxon>
        <taxon>Magnoliopsida</taxon>
        <taxon>eudicotyledons</taxon>
        <taxon>Gunneridae</taxon>
        <taxon>Pentapetalae</taxon>
        <taxon>rosids</taxon>
        <taxon>fabids</taxon>
        <taxon>Fabales</taxon>
        <taxon>Fabaceae</taxon>
        <taxon>Papilionoideae</taxon>
        <taxon>50 kb inversion clade</taxon>
        <taxon>NPAAA clade</taxon>
        <taxon>indigoferoid/millettioid clade</taxon>
        <taxon>Phaseoleae</taxon>
        <taxon>Canavalia</taxon>
    </lineage>
</organism>
<evidence type="ECO:0000313" key="1">
    <source>
        <dbReference type="EMBL" id="KAK7339395.1"/>
    </source>
</evidence>
<gene>
    <name evidence="1" type="ORF">VNO77_20059</name>
</gene>
<sequence>MRGSHWYSGIVSRLWTRDGFSSVIKLIQLISFQIGHPKQHLVITESSPVARACKKGPVHMKLPQQGVPPMFREQLYDQSPFPNGRMQYVHENNQRQVQAAYFPSITRKHTRFYSQIKRLTHFRIYRPSIGPLLITLDLLQLHRELNA</sequence>
<evidence type="ECO:0000313" key="2">
    <source>
        <dbReference type="Proteomes" id="UP001367508"/>
    </source>
</evidence>
<dbReference type="EMBL" id="JAYMYQ010000004">
    <property type="protein sequence ID" value="KAK7339395.1"/>
    <property type="molecule type" value="Genomic_DNA"/>
</dbReference>
<proteinExistence type="predicted"/>
<protein>
    <submittedName>
        <fullName evidence="1">Uncharacterized protein</fullName>
    </submittedName>
</protein>
<reference evidence="1 2" key="1">
    <citation type="submission" date="2024-01" db="EMBL/GenBank/DDBJ databases">
        <title>The genomes of 5 underutilized Papilionoideae crops provide insights into root nodulation and disease resistanc.</title>
        <authorList>
            <person name="Jiang F."/>
        </authorList>
    </citation>
    <scope>NUCLEOTIDE SEQUENCE [LARGE SCALE GENOMIC DNA]</scope>
    <source>
        <strain evidence="1">LVBAO_FW01</strain>
        <tissue evidence="1">Leaves</tissue>
    </source>
</reference>
<dbReference type="Proteomes" id="UP001367508">
    <property type="component" value="Unassembled WGS sequence"/>
</dbReference>
<name>A0AAN9QJ14_CANGL</name>
<comment type="caution">
    <text evidence="1">The sequence shown here is derived from an EMBL/GenBank/DDBJ whole genome shotgun (WGS) entry which is preliminary data.</text>
</comment>